<dbReference type="EMBL" id="JDYK01000003">
    <property type="protein sequence ID" value="EWS82467.1"/>
    <property type="molecule type" value="Genomic_DNA"/>
</dbReference>
<dbReference type="PATRIC" id="fig|396014.3.peg.899"/>
<evidence type="ECO:0000313" key="2">
    <source>
        <dbReference type="EMBL" id="EWS82467.1"/>
    </source>
</evidence>
<sequence length="910" mass="100906">MAGQQLDSALFEQALGAYEGMMQARSGETNQSAAHRDCVALVDRMFPGFRTTYEAREEERKKSVEQIIIDRRILTDDGAFTPWYGGSKVMLGEWPDYRRRLESGGLPASAIESIDQSTEMILSRCANPKQPGDRRKGLVIGYVQSGKTANFTGLIAKAVDEGYRIIIVLAGMYTNLRVQTQLRLQKDLGIDTVRERAGIGWTLLTNATADVGKSIPPGFLSNTANVAVLVVKKHEMRLANVARFLRSIPEDIRNRRGVLIIDDESDQATPNTLAAKDLVSTINQRIRDIWAAVPTGSYVAYTATPFANVFIDPADAGDLYPDDFITVLPKPDSYMGSELFFDVRQDADADEDEVIHQLAHEVPEHEAELFTPRPKDIDSFDPQVTPSLEAAVRWFVLATAIRELRTGSVKHSSMLVHTSQLIRAHQRTKEVVADLIGALNFNLENEEDEFRSLYEAEIDRAASLRDGERVPSWTETWERVHSVLPRVVVKIDNGQSDDRLVYTDEQPQTVIAIGGGTLSRGLTLEGLVVSYFLRSSNAYDTLLQMGRWFGFRPRYRDLVRVWMGPGLLEDYAHLARVEKQLRDEVAVMEGENRTPRDFAVKVQSHPGRLEITSSNKMTAAQLVRAGLGGTRRQTIYLDRSPGGIADGQRAARRLVERALAHGGPVLQRSERSAKPFPSLLIPGLPNEDLVAFLRDYWVAPSDKWLQPDGMADWLQRHGTDASWNLVLLSGPGGGRSGFELADGIRIGTSSRAPLKPEYWSSSRLGQGVPQGADIVNIRALMSSADQMLDLRILADQDLLSQEDVAIVDGVDVDDVPSVKTARSLVRPEEGMILLYAVDRDSRPRGETSTRTREPMNASGELIGLGVVFPHVEAEDYGEYWAVQLANQVVDDATATQAPDNEGDYVLEDAR</sequence>
<organism evidence="2 3">
    <name type="scientific">Brachybacterium phenoliresistens</name>
    <dbReference type="NCBI Taxonomy" id="396014"/>
    <lineage>
        <taxon>Bacteria</taxon>
        <taxon>Bacillati</taxon>
        <taxon>Actinomycetota</taxon>
        <taxon>Actinomycetes</taxon>
        <taxon>Micrococcales</taxon>
        <taxon>Dermabacteraceae</taxon>
        <taxon>Brachybacterium</taxon>
    </lineage>
</organism>
<dbReference type="RefSeq" id="WP_051486516.1">
    <property type="nucleotide sequence ID" value="NZ_KK069989.1"/>
</dbReference>
<dbReference type="InterPro" id="IPR018310">
    <property type="entry name" value="Put_endonuclease_Z1-dom"/>
</dbReference>
<comment type="caution">
    <text evidence="2">The sequence shown here is derived from an EMBL/GenBank/DDBJ whole genome shotgun (WGS) entry which is preliminary data.</text>
</comment>
<dbReference type="HOGENOM" id="CLU_007800_1_0_11"/>
<name>Z9JXF0_9MICO</name>
<gene>
    <name evidence="2" type="ORF">BF93_11960</name>
</gene>
<dbReference type="eggNOG" id="COG1100">
    <property type="taxonomic scope" value="Bacteria"/>
</dbReference>
<dbReference type="STRING" id="396014.BF93_11960"/>
<proteinExistence type="predicted"/>
<dbReference type="Pfam" id="PF10593">
    <property type="entry name" value="Z1"/>
    <property type="match status" value="1"/>
</dbReference>
<reference evidence="2 3" key="1">
    <citation type="submission" date="2014-02" db="EMBL/GenBank/DDBJ databases">
        <title>Genome sequence of Brachybacterium phenoliresistens strain W13A50.</title>
        <authorList>
            <person name="Wang X."/>
        </authorList>
    </citation>
    <scope>NUCLEOTIDE SEQUENCE [LARGE SCALE GENOMIC DNA]</scope>
    <source>
        <strain evidence="2 3">W13A50</strain>
    </source>
</reference>
<evidence type="ECO:0000313" key="3">
    <source>
        <dbReference type="Proteomes" id="UP000023067"/>
    </source>
</evidence>
<dbReference type="AlphaFoldDB" id="Z9JXF0"/>
<evidence type="ECO:0000259" key="1">
    <source>
        <dbReference type="Pfam" id="PF10593"/>
    </source>
</evidence>
<accession>Z9JXF0</accession>
<dbReference type="Proteomes" id="UP000023067">
    <property type="component" value="Unassembled WGS sequence"/>
</dbReference>
<keyword evidence="3" id="KW-1185">Reference proteome</keyword>
<protein>
    <recommendedName>
        <fullName evidence="1">Putative endonuclease Z1 domain-containing protein</fullName>
    </recommendedName>
</protein>
<feature type="domain" description="Putative endonuclease Z1" evidence="1">
    <location>
        <begin position="387"/>
        <end position="607"/>
    </location>
</feature>